<gene>
    <name evidence="8" type="ORF">FEM48_Zijuj03G0092200</name>
</gene>
<sequence length="674" mass="75525">MSSLKLESYLSISTRSQVYALPHLARAEGLLIHLASLYHDRPWASVFIICIFNLYLGQPGFSLIICLPTYLLIITEILYSFLPWYVHQFPLLSRSGLLETLMGELSGGDENKCVLHLHDIPGGPRALLLVAKFCYGVKIELSASNIVSLRCAAEYMRMTEEHGEGNLIVQTENFLNEIFGNWTDSIKVLENCEEVLQQAEELHIVSRCINSLAMKACADPSLFSWPMAGQSAKQSPEGTAFWNGICTTAKPHPLSEDWWYDDVCFLRLPLYRRLIQAVEMGGMKPDRIAGSLIHYAKRHLSLLCRQSSLQNGNRSAPGTTISVPSDADQRNLLEELVELLPDQKGVTPTNFLLRLLRTSMILHASPSCRENLEKRIGAQLDQAVLEDLLIPNMGYSVETLYDIDCIQRILDHFMLLDRDSTDCASNFVDEGQLMGGSHPLTPMTMVANLVDGYLAEVAPDVNLKLPKFQSLAAVIPEYARPLDDGIYRAIDIYLKAHPWLTDSEREQICRLMNCQKLSLEASTHAAQNERLPLRVIVQVLFFEQLRLRTSIAGWFFVSDNLGNSQNPSGNLTLARNEASIQTGTAQDQTIAVESMREKVSELEKECLNMREEIEKLVKTKGSWNAILKKLGFRVKSKSCEAKVSKKCINTKQSPPSTEPQMNGGKTQKNGEFEG</sequence>
<feature type="domain" description="NPH3" evidence="7">
    <location>
        <begin position="257"/>
        <end position="546"/>
    </location>
</feature>
<keyword evidence="4" id="KW-0175">Coiled coil</keyword>
<evidence type="ECO:0000256" key="6">
    <source>
        <dbReference type="SAM" id="Phobius"/>
    </source>
</evidence>
<keyword evidence="6" id="KW-0472">Membrane</keyword>
<keyword evidence="2" id="KW-0833">Ubl conjugation pathway</keyword>
<feature type="transmembrane region" description="Helical" evidence="6">
    <location>
        <begin position="63"/>
        <end position="86"/>
    </location>
</feature>
<comment type="similarity">
    <text evidence="3">Belongs to the NPH3 family.</text>
</comment>
<name>A0A978VPF7_ZIZJJ</name>
<feature type="transmembrane region" description="Helical" evidence="6">
    <location>
        <begin position="41"/>
        <end position="56"/>
    </location>
</feature>
<keyword evidence="6" id="KW-0812">Transmembrane</keyword>
<dbReference type="PROSITE" id="PS51649">
    <property type="entry name" value="NPH3"/>
    <property type="match status" value="1"/>
</dbReference>
<dbReference type="EMBL" id="JAEACU010000003">
    <property type="protein sequence ID" value="KAH7537432.1"/>
    <property type="molecule type" value="Genomic_DNA"/>
</dbReference>
<evidence type="ECO:0000256" key="4">
    <source>
        <dbReference type="SAM" id="Coils"/>
    </source>
</evidence>
<evidence type="ECO:0000313" key="9">
    <source>
        <dbReference type="Proteomes" id="UP000813462"/>
    </source>
</evidence>
<dbReference type="InterPro" id="IPR043454">
    <property type="entry name" value="NPH3/RPT2-like"/>
</dbReference>
<dbReference type="InterPro" id="IPR011333">
    <property type="entry name" value="SKP1/BTB/POZ_sf"/>
</dbReference>
<evidence type="ECO:0000256" key="2">
    <source>
        <dbReference type="ARBA" id="ARBA00022786"/>
    </source>
</evidence>
<dbReference type="PANTHER" id="PTHR32370">
    <property type="entry name" value="OS12G0117600 PROTEIN"/>
    <property type="match status" value="1"/>
</dbReference>
<dbReference type="SUPFAM" id="SSF54695">
    <property type="entry name" value="POZ domain"/>
    <property type="match status" value="1"/>
</dbReference>
<evidence type="ECO:0000256" key="5">
    <source>
        <dbReference type="SAM" id="MobiDB-lite"/>
    </source>
</evidence>
<protein>
    <recommendedName>
        <fullName evidence="7">NPH3 domain-containing protein</fullName>
    </recommendedName>
</protein>
<feature type="coiled-coil region" evidence="4">
    <location>
        <begin position="585"/>
        <end position="619"/>
    </location>
</feature>
<keyword evidence="6" id="KW-1133">Transmembrane helix</keyword>
<organism evidence="8 9">
    <name type="scientific">Ziziphus jujuba var. spinosa</name>
    <dbReference type="NCBI Taxonomy" id="714518"/>
    <lineage>
        <taxon>Eukaryota</taxon>
        <taxon>Viridiplantae</taxon>
        <taxon>Streptophyta</taxon>
        <taxon>Embryophyta</taxon>
        <taxon>Tracheophyta</taxon>
        <taxon>Spermatophyta</taxon>
        <taxon>Magnoliopsida</taxon>
        <taxon>eudicotyledons</taxon>
        <taxon>Gunneridae</taxon>
        <taxon>Pentapetalae</taxon>
        <taxon>rosids</taxon>
        <taxon>fabids</taxon>
        <taxon>Rosales</taxon>
        <taxon>Rhamnaceae</taxon>
        <taxon>Paliureae</taxon>
        <taxon>Ziziphus</taxon>
    </lineage>
</organism>
<evidence type="ECO:0000256" key="1">
    <source>
        <dbReference type="ARBA" id="ARBA00004906"/>
    </source>
</evidence>
<feature type="region of interest" description="Disordered" evidence="5">
    <location>
        <begin position="645"/>
        <end position="674"/>
    </location>
</feature>
<comment type="caution">
    <text evidence="8">The sequence shown here is derived from an EMBL/GenBank/DDBJ whole genome shotgun (WGS) entry which is preliminary data.</text>
</comment>
<evidence type="ECO:0000259" key="7">
    <source>
        <dbReference type="PROSITE" id="PS51649"/>
    </source>
</evidence>
<reference evidence="8" key="1">
    <citation type="journal article" date="2021" name="Front. Plant Sci.">
        <title>Chromosome-Scale Genome Assembly for Chinese Sour Jujube and Insights Into Its Genome Evolution and Domestication Signature.</title>
        <authorList>
            <person name="Shen L.-Y."/>
            <person name="Luo H."/>
            <person name="Wang X.-L."/>
            <person name="Wang X.-M."/>
            <person name="Qiu X.-J."/>
            <person name="Liu H."/>
            <person name="Zhou S.-S."/>
            <person name="Jia K.-H."/>
            <person name="Nie S."/>
            <person name="Bao Y.-T."/>
            <person name="Zhang R.-G."/>
            <person name="Yun Q.-Z."/>
            <person name="Chai Y.-H."/>
            <person name="Lu J.-Y."/>
            <person name="Li Y."/>
            <person name="Zhao S.-W."/>
            <person name="Mao J.-F."/>
            <person name="Jia S.-G."/>
            <person name="Mao Y.-M."/>
        </authorList>
    </citation>
    <scope>NUCLEOTIDE SEQUENCE</scope>
    <source>
        <strain evidence="8">AT0</strain>
        <tissue evidence="8">Leaf</tissue>
    </source>
</reference>
<dbReference type="Gene3D" id="3.30.710.10">
    <property type="entry name" value="Potassium Channel Kv1.1, Chain A"/>
    <property type="match status" value="1"/>
</dbReference>
<evidence type="ECO:0000256" key="3">
    <source>
        <dbReference type="PROSITE-ProRule" id="PRU00982"/>
    </source>
</evidence>
<dbReference type="AlphaFoldDB" id="A0A978VPF7"/>
<accession>A0A978VPF7</accession>
<comment type="pathway">
    <text evidence="1">Protein modification; protein ubiquitination.</text>
</comment>
<dbReference type="Pfam" id="PF03000">
    <property type="entry name" value="NPH3"/>
    <property type="match status" value="1"/>
</dbReference>
<dbReference type="InterPro" id="IPR027356">
    <property type="entry name" value="NPH3_dom"/>
</dbReference>
<evidence type="ECO:0000313" key="8">
    <source>
        <dbReference type="EMBL" id="KAH7537432.1"/>
    </source>
</evidence>
<feature type="compositionally biased region" description="Polar residues" evidence="5">
    <location>
        <begin position="647"/>
        <end position="667"/>
    </location>
</feature>
<dbReference type="Proteomes" id="UP000813462">
    <property type="component" value="Unassembled WGS sequence"/>
</dbReference>
<proteinExistence type="inferred from homology"/>